<gene>
    <name evidence="7" type="ORF">PHYBOEH_005654</name>
</gene>
<reference evidence="7" key="1">
    <citation type="submission" date="2021-02" db="EMBL/GenBank/DDBJ databases">
        <authorList>
            <person name="Palmer J.M."/>
        </authorList>
    </citation>
    <scope>NUCLEOTIDE SEQUENCE</scope>
    <source>
        <strain evidence="7">SCRP23</strain>
    </source>
</reference>
<evidence type="ECO:0000256" key="3">
    <source>
        <dbReference type="ARBA" id="ARBA00022525"/>
    </source>
</evidence>
<evidence type="ECO:0000256" key="1">
    <source>
        <dbReference type="ARBA" id="ARBA00004613"/>
    </source>
</evidence>
<dbReference type="InterPro" id="IPR031825">
    <property type="entry name" value="RXLR"/>
</dbReference>
<dbReference type="GO" id="GO:0005576">
    <property type="term" value="C:extracellular region"/>
    <property type="evidence" value="ECO:0007669"/>
    <property type="project" value="UniProtKB-SubCell"/>
</dbReference>
<evidence type="ECO:0000256" key="4">
    <source>
        <dbReference type="ARBA" id="ARBA00022729"/>
    </source>
</evidence>
<dbReference type="EMBL" id="JAGDFL010000298">
    <property type="protein sequence ID" value="KAG7394127.1"/>
    <property type="molecule type" value="Genomic_DNA"/>
</dbReference>
<comment type="domain">
    <text evidence="5">The RxLR-dEER motif acts to carry the protein into the host cell cytoplasm through binding to cell surface phosphatidylinositol-3-phosphate.</text>
</comment>
<dbReference type="Proteomes" id="UP000693981">
    <property type="component" value="Unassembled WGS sequence"/>
</dbReference>
<comment type="function">
    <text evidence="5">Effector that suppresses plant defense responses during pathogen infection.</text>
</comment>
<feature type="region of interest" description="Disordered" evidence="6">
    <location>
        <begin position="53"/>
        <end position="89"/>
    </location>
</feature>
<evidence type="ECO:0000256" key="6">
    <source>
        <dbReference type="SAM" id="MobiDB-lite"/>
    </source>
</evidence>
<comment type="caution">
    <text evidence="7">The sequence shown here is derived from an EMBL/GenBank/DDBJ whole genome shotgun (WGS) entry which is preliminary data.</text>
</comment>
<protein>
    <recommendedName>
        <fullName evidence="5">RxLR effector protein</fullName>
    </recommendedName>
</protein>
<feature type="compositionally biased region" description="Basic residues" evidence="6">
    <location>
        <begin position="53"/>
        <end position="63"/>
    </location>
</feature>
<evidence type="ECO:0000313" key="7">
    <source>
        <dbReference type="EMBL" id="KAG7394127.1"/>
    </source>
</evidence>
<dbReference type="OrthoDB" id="114087at2759"/>
<keyword evidence="4 5" id="KW-0732">Signal</keyword>
<sequence length="164" mass="18004">MRASFVLLATMVVTHFATSGATVGSDQAKISMMASPDLVRSLENDGAVAKRSLREHKHHKHHKHYEESEAEERGGGFPGSSGLKSLLGGSSKAAKEAAKQAALEKEAAQKIAQRVLENPNTLESAYRAWKGKYTLSDLQRVLDLDNNPQFVKVYDSIMFRGHIQ</sequence>
<dbReference type="Pfam" id="PF16810">
    <property type="entry name" value="RXLR"/>
    <property type="match status" value="1"/>
</dbReference>
<evidence type="ECO:0000313" key="8">
    <source>
        <dbReference type="Proteomes" id="UP000693981"/>
    </source>
</evidence>
<evidence type="ECO:0000256" key="2">
    <source>
        <dbReference type="ARBA" id="ARBA00010400"/>
    </source>
</evidence>
<name>A0A8T1WJP3_9STRA</name>
<feature type="compositionally biased region" description="Low complexity" evidence="6">
    <location>
        <begin position="80"/>
        <end position="89"/>
    </location>
</feature>
<keyword evidence="3 5" id="KW-0964">Secreted</keyword>
<feature type="compositionally biased region" description="Basic and acidic residues" evidence="6">
    <location>
        <begin position="64"/>
        <end position="74"/>
    </location>
</feature>
<feature type="signal peptide" evidence="5">
    <location>
        <begin position="1"/>
        <end position="19"/>
    </location>
</feature>
<dbReference type="AlphaFoldDB" id="A0A8T1WJP3"/>
<organism evidence="7 8">
    <name type="scientific">Phytophthora boehmeriae</name>
    <dbReference type="NCBI Taxonomy" id="109152"/>
    <lineage>
        <taxon>Eukaryota</taxon>
        <taxon>Sar</taxon>
        <taxon>Stramenopiles</taxon>
        <taxon>Oomycota</taxon>
        <taxon>Peronosporomycetes</taxon>
        <taxon>Peronosporales</taxon>
        <taxon>Peronosporaceae</taxon>
        <taxon>Phytophthora</taxon>
    </lineage>
</organism>
<evidence type="ECO:0000256" key="5">
    <source>
        <dbReference type="RuleBase" id="RU367124"/>
    </source>
</evidence>
<keyword evidence="8" id="KW-1185">Reference proteome</keyword>
<comment type="similarity">
    <text evidence="2 5">Belongs to the RxLR effector family.</text>
</comment>
<accession>A0A8T1WJP3</accession>
<comment type="subcellular location">
    <subcellularLocation>
        <location evidence="1 5">Secreted</location>
    </subcellularLocation>
</comment>
<proteinExistence type="inferred from homology"/>
<feature type="chain" id="PRO_5035964621" description="RxLR effector protein" evidence="5">
    <location>
        <begin position="20"/>
        <end position="164"/>
    </location>
</feature>